<keyword evidence="3" id="KW-1185">Reference proteome</keyword>
<name>A0A2I0B1K1_9ASPA</name>
<dbReference type="EC" id="4.6.1.12" evidence="2"/>
<dbReference type="OrthoDB" id="2015434at2759"/>
<dbReference type="PANTHER" id="PTHR43181">
    <property type="entry name" value="2-C-METHYL-D-ERYTHRITOL 2,4-CYCLODIPHOSPHATE SYNTHASE, CHLOROPLASTIC"/>
    <property type="match status" value="1"/>
</dbReference>
<organism evidence="2 3">
    <name type="scientific">Apostasia shenzhenica</name>
    <dbReference type="NCBI Taxonomy" id="1088818"/>
    <lineage>
        <taxon>Eukaryota</taxon>
        <taxon>Viridiplantae</taxon>
        <taxon>Streptophyta</taxon>
        <taxon>Embryophyta</taxon>
        <taxon>Tracheophyta</taxon>
        <taxon>Spermatophyta</taxon>
        <taxon>Magnoliopsida</taxon>
        <taxon>Liliopsida</taxon>
        <taxon>Asparagales</taxon>
        <taxon>Orchidaceae</taxon>
        <taxon>Apostasioideae</taxon>
        <taxon>Apostasia</taxon>
    </lineage>
</organism>
<dbReference type="STRING" id="1088818.A0A2I0B1K1"/>
<dbReference type="PANTHER" id="PTHR43181:SF1">
    <property type="entry name" value="2-C-METHYL-D-ERYTHRITOL 2,4-CYCLODIPHOSPHATE SYNTHASE, CHLOROPLASTIC"/>
    <property type="match status" value="1"/>
</dbReference>
<dbReference type="Gene3D" id="3.30.1330.50">
    <property type="entry name" value="2-C-methyl-D-erythritol 2,4-cyclodiphosphate synthase"/>
    <property type="match status" value="1"/>
</dbReference>
<dbReference type="Proteomes" id="UP000236161">
    <property type="component" value="Unassembled WGS sequence"/>
</dbReference>
<reference evidence="2 3" key="1">
    <citation type="journal article" date="2017" name="Nature">
        <title>The Apostasia genome and the evolution of orchids.</title>
        <authorList>
            <person name="Zhang G.Q."/>
            <person name="Liu K.W."/>
            <person name="Li Z."/>
            <person name="Lohaus R."/>
            <person name="Hsiao Y.Y."/>
            <person name="Niu S.C."/>
            <person name="Wang J.Y."/>
            <person name="Lin Y.C."/>
            <person name="Xu Q."/>
            <person name="Chen L.J."/>
            <person name="Yoshida K."/>
            <person name="Fujiwara S."/>
            <person name="Wang Z.W."/>
            <person name="Zhang Y.Q."/>
            <person name="Mitsuda N."/>
            <person name="Wang M."/>
            <person name="Liu G.H."/>
            <person name="Pecoraro L."/>
            <person name="Huang H.X."/>
            <person name="Xiao X.J."/>
            <person name="Lin M."/>
            <person name="Wu X.Y."/>
            <person name="Wu W.L."/>
            <person name="Chen Y.Y."/>
            <person name="Chang S.B."/>
            <person name="Sakamoto S."/>
            <person name="Ohme-Takagi M."/>
            <person name="Yagi M."/>
            <person name="Zeng S.J."/>
            <person name="Shen C.Y."/>
            <person name="Yeh C.M."/>
            <person name="Luo Y.B."/>
            <person name="Tsai W.C."/>
            <person name="Van de Peer Y."/>
            <person name="Liu Z.J."/>
        </authorList>
    </citation>
    <scope>NUCLEOTIDE SEQUENCE [LARGE SCALE GENOMIC DNA]</scope>
    <source>
        <strain evidence="3">cv. Shenzhen</strain>
        <tissue evidence="2">Stem</tissue>
    </source>
</reference>
<protein>
    <submittedName>
        <fullName evidence="2">2-C-methyl-D-erythritol 2,4-cyclodiphosphate synthase, chloroplastic</fullName>
        <ecNumber evidence="2">4.6.1.12</ecNumber>
    </submittedName>
</protein>
<dbReference type="GO" id="GO:0016114">
    <property type="term" value="P:terpenoid biosynthetic process"/>
    <property type="evidence" value="ECO:0007669"/>
    <property type="project" value="InterPro"/>
</dbReference>
<dbReference type="AlphaFoldDB" id="A0A2I0B1K1"/>
<dbReference type="InterPro" id="IPR003526">
    <property type="entry name" value="MECDP_synthase"/>
</dbReference>
<evidence type="ECO:0000313" key="3">
    <source>
        <dbReference type="Proteomes" id="UP000236161"/>
    </source>
</evidence>
<keyword evidence="2" id="KW-0456">Lyase</keyword>
<feature type="domain" description="2-C-methyl-D-erythritol 2,4-cyclodiphosphate synthase" evidence="1">
    <location>
        <begin position="2"/>
        <end position="71"/>
    </location>
</feature>
<gene>
    <name evidence="2" type="primary">ISPF</name>
    <name evidence="2" type="ORF">AXF42_Ash018650</name>
</gene>
<dbReference type="GO" id="GO:0008685">
    <property type="term" value="F:2-C-methyl-D-erythritol 2,4-cyclodiphosphate synthase activity"/>
    <property type="evidence" value="ECO:0007669"/>
    <property type="project" value="UniProtKB-EC"/>
</dbReference>
<accession>A0A2I0B1K1</accession>
<dbReference type="Pfam" id="PF02542">
    <property type="entry name" value="YgbB"/>
    <property type="match status" value="1"/>
</dbReference>
<sequence>MHAAGYELGNLNATLIPQSLSLAHIRKPLERIYCEVLGADLTVVNLKAKAHEKADSLGEIQTTAAHTVLLLMGK</sequence>
<evidence type="ECO:0000259" key="1">
    <source>
        <dbReference type="Pfam" id="PF02542"/>
    </source>
</evidence>
<dbReference type="SUPFAM" id="SSF69765">
    <property type="entry name" value="IpsF-like"/>
    <property type="match status" value="1"/>
</dbReference>
<dbReference type="InterPro" id="IPR036571">
    <property type="entry name" value="MECDP_synthase_sf"/>
</dbReference>
<dbReference type="EMBL" id="KZ451927">
    <property type="protein sequence ID" value="PKA61669.1"/>
    <property type="molecule type" value="Genomic_DNA"/>
</dbReference>
<proteinExistence type="predicted"/>
<evidence type="ECO:0000313" key="2">
    <source>
        <dbReference type="EMBL" id="PKA61669.1"/>
    </source>
</evidence>